<evidence type="ECO:0008006" key="3">
    <source>
        <dbReference type="Google" id="ProtNLM"/>
    </source>
</evidence>
<dbReference type="GO" id="GO:0003824">
    <property type="term" value="F:catalytic activity"/>
    <property type="evidence" value="ECO:0007669"/>
    <property type="project" value="InterPro"/>
</dbReference>
<dbReference type="PANTHER" id="PTHR46082">
    <property type="entry name" value="ATP/GTP-BINDING PROTEIN-RELATED"/>
    <property type="match status" value="1"/>
</dbReference>
<dbReference type="HOGENOM" id="CLU_167273_2_0_1"/>
<dbReference type="InParanoid" id="C7ZQN6"/>
<dbReference type="Proteomes" id="UP000005206">
    <property type="component" value="Unassembled WGS sequence"/>
</dbReference>
<dbReference type="PANTHER" id="PTHR46082:SF6">
    <property type="entry name" value="AAA+ ATPASE DOMAIN-CONTAINING PROTEIN-RELATED"/>
    <property type="match status" value="1"/>
</dbReference>
<dbReference type="AlphaFoldDB" id="C7ZQN6"/>
<keyword evidence="2" id="KW-1185">Reference proteome</keyword>
<evidence type="ECO:0000313" key="2">
    <source>
        <dbReference type="Proteomes" id="UP000005206"/>
    </source>
</evidence>
<dbReference type="STRING" id="660122.C7ZQN6"/>
<evidence type="ECO:0000313" key="1">
    <source>
        <dbReference type="EMBL" id="EEU33656.1"/>
    </source>
</evidence>
<dbReference type="InterPro" id="IPR053137">
    <property type="entry name" value="NLR-like"/>
</dbReference>
<dbReference type="RefSeq" id="XP_003039369.1">
    <property type="nucleotide sequence ID" value="XM_003039323.1"/>
</dbReference>
<dbReference type="OrthoDB" id="1577640at2759"/>
<dbReference type="GeneID" id="9666891"/>
<dbReference type="InterPro" id="IPR035994">
    <property type="entry name" value="Nucleoside_phosphorylase_sf"/>
</dbReference>
<accession>C7ZQN6</accession>
<dbReference type="Gene3D" id="3.40.50.1580">
    <property type="entry name" value="Nucleoside phosphorylase domain"/>
    <property type="match status" value="1"/>
</dbReference>
<proteinExistence type="predicted"/>
<sequence>IKSAMDRDRLSTEAGVIAFEMEGAGVWDELPSIIVKGVCDYADSRKHKAWQNFADATSAWTYKAILERYIRADI</sequence>
<dbReference type="SUPFAM" id="SSF53167">
    <property type="entry name" value="Purine and uridine phosphorylases"/>
    <property type="match status" value="1"/>
</dbReference>
<dbReference type="GO" id="GO:0009116">
    <property type="term" value="P:nucleoside metabolic process"/>
    <property type="evidence" value="ECO:0007669"/>
    <property type="project" value="InterPro"/>
</dbReference>
<reference evidence="1 2" key="1">
    <citation type="journal article" date="2009" name="PLoS Genet.">
        <title>The genome of Nectria haematococca: contribution of supernumerary chromosomes to gene expansion.</title>
        <authorList>
            <person name="Coleman J.J."/>
            <person name="Rounsley S.D."/>
            <person name="Rodriguez-Carres M."/>
            <person name="Kuo A."/>
            <person name="Wasmann C.C."/>
            <person name="Grimwood J."/>
            <person name="Schmutz J."/>
            <person name="Taga M."/>
            <person name="White G.J."/>
            <person name="Zhou S."/>
            <person name="Schwartz D.C."/>
            <person name="Freitag M."/>
            <person name="Ma L.J."/>
            <person name="Danchin E.G."/>
            <person name="Henrissat B."/>
            <person name="Coutinho P.M."/>
            <person name="Nelson D.R."/>
            <person name="Straney D."/>
            <person name="Napoli C.A."/>
            <person name="Barker B.M."/>
            <person name="Gribskov M."/>
            <person name="Rep M."/>
            <person name="Kroken S."/>
            <person name="Molnar I."/>
            <person name="Rensing C."/>
            <person name="Kennell J.C."/>
            <person name="Zamora J."/>
            <person name="Farman M.L."/>
            <person name="Selker E.U."/>
            <person name="Salamov A."/>
            <person name="Shapiro H."/>
            <person name="Pangilinan J."/>
            <person name="Lindquist E."/>
            <person name="Lamers C."/>
            <person name="Grigoriev I.V."/>
            <person name="Geiser D.M."/>
            <person name="Covert S.F."/>
            <person name="Temporini E."/>
            <person name="Vanetten H.D."/>
        </authorList>
    </citation>
    <scope>NUCLEOTIDE SEQUENCE [LARGE SCALE GENOMIC DNA]</scope>
    <source>
        <strain evidence="2">ATCC MYA-4622 / CBS 123669 / FGSC 9596 / NRRL 45880 / 77-13-4</strain>
    </source>
</reference>
<dbReference type="OMA" id="HEHDILC"/>
<dbReference type="EMBL" id="GG699004">
    <property type="protein sequence ID" value="EEU33656.1"/>
    <property type="molecule type" value="Genomic_DNA"/>
</dbReference>
<dbReference type="VEuPathDB" id="FungiDB:NECHADRAFT_56307"/>
<gene>
    <name evidence="1" type="ORF">NECHADRAFT_56307</name>
</gene>
<feature type="non-terminal residue" evidence="1">
    <location>
        <position position="1"/>
    </location>
</feature>
<dbReference type="KEGG" id="nhe:NECHADRAFT_56307"/>
<protein>
    <recommendedName>
        <fullName evidence="3">Nucleoside phosphorylase domain-containing protein</fullName>
    </recommendedName>
</protein>
<organism evidence="1 2">
    <name type="scientific">Fusarium vanettenii (strain ATCC MYA-4622 / CBS 123669 / FGSC 9596 / NRRL 45880 / 77-13-4)</name>
    <name type="common">Fusarium solani subsp. pisi</name>
    <dbReference type="NCBI Taxonomy" id="660122"/>
    <lineage>
        <taxon>Eukaryota</taxon>
        <taxon>Fungi</taxon>
        <taxon>Dikarya</taxon>
        <taxon>Ascomycota</taxon>
        <taxon>Pezizomycotina</taxon>
        <taxon>Sordariomycetes</taxon>
        <taxon>Hypocreomycetidae</taxon>
        <taxon>Hypocreales</taxon>
        <taxon>Nectriaceae</taxon>
        <taxon>Fusarium</taxon>
        <taxon>Fusarium solani species complex</taxon>
        <taxon>Fusarium vanettenii</taxon>
    </lineage>
</organism>
<name>C7ZQN6_FUSV7</name>